<keyword evidence="1" id="KW-1133">Transmembrane helix</keyword>
<feature type="transmembrane region" description="Helical" evidence="1">
    <location>
        <begin position="52"/>
        <end position="73"/>
    </location>
</feature>
<evidence type="ECO:0000256" key="1">
    <source>
        <dbReference type="SAM" id="Phobius"/>
    </source>
</evidence>
<organism evidence="2">
    <name type="scientific">Clostridium tertium</name>
    <dbReference type="NCBI Taxonomy" id="1559"/>
    <lineage>
        <taxon>Bacteria</taxon>
        <taxon>Bacillati</taxon>
        <taxon>Bacillota</taxon>
        <taxon>Clostridia</taxon>
        <taxon>Eubacteriales</taxon>
        <taxon>Clostridiaceae</taxon>
        <taxon>Clostridium</taxon>
    </lineage>
</organism>
<keyword evidence="1" id="KW-0812">Transmembrane</keyword>
<proteinExistence type="predicted"/>
<accession>A0A6N2YY27</accession>
<dbReference type="RefSeq" id="WP_156624621.1">
    <property type="nucleotide sequence ID" value="NZ_CACRTO010000005.1"/>
</dbReference>
<dbReference type="EMBL" id="CACRTO010000005">
    <property type="protein sequence ID" value="VYT70786.1"/>
    <property type="molecule type" value="Genomic_DNA"/>
</dbReference>
<evidence type="ECO:0000313" key="2">
    <source>
        <dbReference type="EMBL" id="VYT70786.1"/>
    </source>
</evidence>
<gene>
    <name evidence="2" type="ORF">CTLFYP3_00490</name>
</gene>
<reference evidence="2" key="1">
    <citation type="submission" date="2019-11" db="EMBL/GenBank/DDBJ databases">
        <authorList>
            <person name="Feng L."/>
        </authorList>
    </citation>
    <scope>NUCLEOTIDE SEQUENCE</scope>
    <source>
        <strain evidence="2">CTertiumLFYP3</strain>
    </source>
</reference>
<feature type="transmembrane region" description="Helical" evidence="1">
    <location>
        <begin position="131"/>
        <end position="152"/>
    </location>
</feature>
<dbReference type="AlphaFoldDB" id="A0A6N2YY27"/>
<sequence>MKKILRIIKKFFVSENTVRNISVLSFLFYIFIIVIFKNYIENWNLDKIVNGDLFNVSGVLAGFIFTGLGFIVSSESNFIKNIKITNNFETIKSFYIYSIYYFIIVIVLYIIQPIVFSAICFQVDFYKEVYLLLVLQIFITALIFFVISLYILNITLSDK</sequence>
<feature type="transmembrane region" description="Helical" evidence="1">
    <location>
        <begin position="21"/>
        <end position="40"/>
    </location>
</feature>
<protein>
    <submittedName>
        <fullName evidence="2">Uncharacterized protein</fullName>
    </submittedName>
</protein>
<name>A0A6N2YY27_9CLOT</name>
<keyword evidence="1" id="KW-0472">Membrane</keyword>
<feature type="transmembrane region" description="Helical" evidence="1">
    <location>
        <begin position="94"/>
        <end position="119"/>
    </location>
</feature>